<evidence type="ECO:0000313" key="2">
    <source>
        <dbReference type="Proteomes" id="UP000479043"/>
    </source>
</evidence>
<sequence length="71" mass="7140">MYPMFLRIVLVLAAVVVLVGEGSADTGFSGIDGTSVQTAPVGRLGALSVNFGTGARFLNGADVKTAGAMSH</sequence>
<dbReference type="Proteomes" id="UP000479043">
    <property type="component" value="Unassembled WGS sequence"/>
</dbReference>
<organism evidence="1 2">
    <name type="scientific">Thalassovita mangrovi</name>
    <dbReference type="NCBI Taxonomy" id="2692236"/>
    <lineage>
        <taxon>Bacteria</taxon>
        <taxon>Pseudomonadati</taxon>
        <taxon>Pseudomonadota</taxon>
        <taxon>Alphaproteobacteria</taxon>
        <taxon>Rhodobacterales</taxon>
        <taxon>Roseobacteraceae</taxon>
        <taxon>Thalassovita</taxon>
    </lineage>
</organism>
<comment type="caution">
    <text evidence="1">The sequence shown here is derived from an EMBL/GenBank/DDBJ whole genome shotgun (WGS) entry which is preliminary data.</text>
</comment>
<dbReference type="RefSeq" id="WP_160971464.1">
    <property type="nucleotide sequence ID" value="NZ_WWEN01000001.1"/>
</dbReference>
<evidence type="ECO:0000313" key="1">
    <source>
        <dbReference type="EMBL" id="MYM53747.1"/>
    </source>
</evidence>
<proteinExistence type="predicted"/>
<protein>
    <submittedName>
        <fullName evidence="1">Uncharacterized protein</fullName>
    </submittedName>
</protein>
<gene>
    <name evidence="1" type="ORF">GR167_00395</name>
</gene>
<accession>A0A6L8LCG3</accession>
<keyword evidence="2" id="KW-1185">Reference proteome</keyword>
<reference evidence="1 2" key="1">
    <citation type="submission" date="2020-01" db="EMBL/GenBank/DDBJ databases">
        <authorList>
            <person name="Chen S."/>
        </authorList>
    </citation>
    <scope>NUCLEOTIDE SEQUENCE [LARGE SCALE GENOMIC DNA]</scope>
    <source>
        <strain evidence="1 2">GS-10</strain>
    </source>
</reference>
<name>A0A6L8LCG3_9RHOB</name>
<dbReference type="EMBL" id="WWEN01000001">
    <property type="protein sequence ID" value="MYM53747.1"/>
    <property type="molecule type" value="Genomic_DNA"/>
</dbReference>
<dbReference type="AlphaFoldDB" id="A0A6L8LCG3"/>